<gene>
    <name evidence="1" type="ORF">SAMN04488072_106146</name>
</gene>
<name>A0A1I0XZP4_9BACI</name>
<organism evidence="1 2">
    <name type="scientific">Lentibacillus halodurans</name>
    <dbReference type="NCBI Taxonomy" id="237679"/>
    <lineage>
        <taxon>Bacteria</taxon>
        <taxon>Bacillati</taxon>
        <taxon>Bacillota</taxon>
        <taxon>Bacilli</taxon>
        <taxon>Bacillales</taxon>
        <taxon>Bacillaceae</taxon>
        <taxon>Lentibacillus</taxon>
    </lineage>
</organism>
<accession>A0A1I0XZP4</accession>
<dbReference type="Proteomes" id="UP000198642">
    <property type="component" value="Unassembled WGS sequence"/>
</dbReference>
<proteinExistence type="predicted"/>
<dbReference type="RefSeq" id="WP_090236720.1">
    <property type="nucleotide sequence ID" value="NZ_FOJW01000006.1"/>
</dbReference>
<protein>
    <submittedName>
        <fullName evidence="1">Uncharacterized protein</fullName>
    </submittedName>
</protein>
<dbReference type="OrthoDB" id="2382008at2"/>
<reference evidence="1 2" key="1">
    <citation type="submission" date="2016-10" db="EMBL/GenBank/DDBJ databases">
        <authorList>
            <person name="de Groot N.N."/>
        </authorList>
    </citation>
    <scope>NUCLEOTIDE SEQUENCE [LARGE SCALE GENOMIC DNA]</scope>
    <source>
        <strain evidence="1 2">CGMCC 1.3702</strain>
    </source>
</reference>
<evidence type="ECO:0000313" key="1">
    <source>
        <dbReference type="EMBL" id="SFB06344.1"/>
    </source>
</evidence>
<dbReference type="AlphaFoldDB" id="A0A1I0XZP4"/>
<keyword evidence="2" id="KW-1185">Reference proteome</keyword>
<evidence type="ECO:0000313" key="2">
    <source>
        <dbReference type="Proteomes" id="UP000198642"/>
    </source>
</evidence>
<dbReference type="EMBL" id="FOJW01000006">
    <property type="protein sequence ID" value="SFB06344.1"/>
    <property type="molecule type" value="Genomic_DNA"/>
</dbReference>
<sequence length="84" mass="9885">MNQQYLCPNCKTNRSRFNMIEQVAKPVKLDPQTGDILNDYRDEQPEVFHITYSGPEYRIQCGSCGLIEDERTFARFAEHDRNNQ</sequence>